<dbReference type="AlphaFoldDB" id="A0A9N9AXF9"/>
<reference evidence="2" key="1">
    <citation type="submission" date="2021-06" db="EMBL/GenBank/DDBJ databases">
        <authorList>
            <person name="Kallberg Y."/>
            <person name="Tangrot J."/>
            <person name="Rosling A."/>
        </authorList>
    </citation>
    <scope>NUCLEOTIDE SEQUENCE</scope>
    <source>
        <strain evidence="2">MA453B</strain>
    </source>
</reference>
<sequence>MADFQETKLKYRRGTCLSCQKCMYCEIDLQQEKCDCNLSEVPHKNNRTAKKLNTKSLTLVNDDNYEIETCDFTTLASDASESEEKLDLNFNEKGYYKKEYNFNNNESLSISTVDELLSEIHINIETLMGNKLVDPNDYHIAFKSEKAAGVSTQLVDIQDFKKFQANYQKYKSKNINMAFFITFIKSNLKRKIDELEPDNNSDNDIVSDSRNKNSIPKTSNLSSLELSIAKNVLEIRKENHCIIHNQPCLNKNGAKENHIEITFMMLSIWASEINKAMASPTEPPTHPLFTYKHLTKTKTSSRLQS</sequence>
<organism evidence="2 3">
    <name type="scientific">Dentiscutata erythropus</name>
    <dbReference type="NCBI Taxonomy" id="1348616"/>
    <lineage>
        <taxon>Eukaryota</taxon>
        <taxon>Fungi</taxon>
        <taxon>Fungi incertae sedis</taxon>
        <taxon>Mucoromycota</taxon>
        <taxon>Glomeromycotina</taxon>
        <taxon>Glomeromycetes</taxon>
        <taxon>Diversisporales</taxon>
        <taxon>Gigasporaceae</taxon>
        <taxon>Dentiscutata</taxon>
    </lineage>
</organism>
<dbReference type="OrthoDB" id="2442186at2759"/>
<proteinExistence type="predicted"/>
<feature type="region of interest" description="Disordered" evidence="1">
    <location>
        <begin position="195"/>
        <end position="214"/>
    </location>
</feature>
<protein>
    <submittedName>
        <fullName evidence="2">26631_t:CDS:1</fullName>
    </submittedName>
</protein>
<feature type="non-terminal residue" evidence="2">
    <location>
        <position position="305"/>
    </location>
</feature>
<dbReference type="Proteomes" id="UP000789405">
    <property type="component" value="Unassembled WGS sequence"/>
</dbReference>
<dbReference type="EMBL" id="CAJVPY010002003">
    <property type="protein sequence ID" value="CAG8545150.1"/>
    <property type="molecule type" value="Genomic_DNA"/>
</dbReference>
<gene>
    <name evidence="2" type="ORF">DERYTH_LOCUS4996</name>
</gene>
<accession>A0A9N9AXF9</accession>
<keyword evidence="3" id="KW-1185">Reference proteome</keyword>
<evidence type="ECO:0000313" key="3">
    <source>
        <dbReference type="Proteomes" id="UP000789405"/>
    </source>
</evidence>
<evidence type="ECO:0000256" key="1">
    <source>
        <dbReference type="SAM" id="MobiDB-lite"/>
    </source>
</evidence>
<comment type="caution">
    <text evidence="2">The sequence shown here is derived from an EMBL/GenBank/DDBJ whole genome shotgun (WGS) entry which is preliminary data.</text>
</comment>
<name>A0A9N9AXF9_9GLOM</name>
<evidence type="ECO:0000313" key="2">
    <source>
        <dbReference type="EMBL" id="CAG8545150.1"/>
    </source>
</evidence>